<dbReference type="InterPro" id="IPR002481">
    <property type="entry name" value="FUR"/>
</dbReference>
<sequence>MPTLTERLTTRGWRMTPQRRVISALFDVSASQHVHLTADDVLEQAVAVLPDISRATVYNTLGELVDAGELLAVSVGDRITRYDPNVHTEHHHLVCTGCGAIFDVPALPVPPPSPGGEAGGFVVEAAEVIYRGRCARCAGQDA</sequence>
<evidence type="ECO:0000256" key="6">
    <source>
        <dbReference type="ARBA" id="ARBA00023163"/>
    </source>
</evidence>
<accession>A0A7K1FG29</accession>
<evidence type="ECO:0000256" key="3">
    <source>
        <dbReference type="ARBA" id="ARBA00022833"/>
    </source>
</evidence>
<dbReference type="RefSeq" id="WP_322097435.1">
    <property type="nucleotide sequence ID" value="NZ_WLYK01000001.1"/>
</dbReference>
<evidence type="ECO:0000256" key="7">
    <source>
        <dbReference type="PIRSR" id="PIRSR602481-1"/>
    </source>
</evidence>
<feature type="binding site" evidence="7">
    <location>
        <position position="95"/>
    </location>
    <ligand>
        <name>Zn(2+)</name>
        <dbReference type="ChEBI" id="CHEBI:29105"/>
    </ligand>
</feature>
<dbReference type="InterPro" id="IPR036390">
    <property type="entry name" value="WH_DNA-bd_sf"/>
</dbReference>
<evidence type="ECO:0000256" key="2">
    <source>
        <dbReference type="ARBA" id="ARBA00022491"/>
    </source>
</evidence>
<feature type="binding site" evidence="7">
    <location>
        <position position="98"/>
    </location>
    <ligand>
        <name>Zn(2+)</name>
        <dbReference type="ChEBI" id="CHEBI:29105"/>
    </ligand>
</feature>
<dbReference type="PANTHER" id="PTHR33202:SF22">
    <property type="entry name" value="HYDROGEN PEROXIDE SENSITIVE REPRESSOR"/>
    <property type="match status" value="1"/>
</dbReference>
<reference evidence="8 9" key="1">
    <citation type="submission" date="2019-11" db="EMBL/GenBank/DDBJ databases">
        <authorList>
            <person name="Jiang L.-Q."/>
        </authorList>
    </citation>
    <scope>NUCLEOTIDE SEQUENCE [LARGE SCALE GENOMIC DNA]</scope>
    <source>
        <strain evidence="8 9">YIM 132087</strain>
    </source>
</reference>
<evidence type="ECO:0000313" key="8">
    <source>
        <dbReference type="EMBL" id="MTD13020.1"/>
    </source>
</evidence>
<dbReference type="GO" id="GO:0003700">
    <property type="term" value="F:DNA-binding transcription factor activity"/>
    <property type="evidence" value="ECO:0007669"/>
    <property type="project" value="InterPro"/>
</dbReference>
<keyword evidence="9" id="KW-1185">Reference proteome</keyword>
<comment type="cofactor">
    <cofactor evidence="7">
        <name>Zn(2+)</name>
        <dbReference type="ChEBI" id="CHEBI:29105"/>
    </cofactor>
    <text evidence="7">Binds 1 zinc ion per subunit.</text>
</comment>
<proteinExistence type="inferred from homology"/>
<keyword evidence="2" id="KW-0678">Repressor</keyword>
<name>A0A7K1FG29_9ACTN</name>
<dbReference type="Proteomes" id="UP000460221">
    <property type="component" value="Unassembled WGS sequence"/>
</dbReference>
<keyword evidence="4" id="KW-0805">Transcription regulation</keyword>
<keyword evidence="5" id="KW-0238">DNA-binding</keyword>
<dbReference type="GO" id="GO:1900376">
    <property type="term" value="P:regulation of secondary metabolite biosynthetic process"/>
    <property type="evidence" value="ECO:0007669"/>
    <property type="project" value="TreeGrafter"/>
</dbReference>
<feature type="binding site" evidence="7">
    <location>
        <position position="137"/>
    </location>
    <ligand>
        <name>Zn(2+)</name>
        <dbReference type="ChEBI" id="CHEBI:29105"/>
    </ligand>
</feature>
<gene>
    <name evidence="8" type="ORF">GIS00_03545</name>
</gene>
<dbReference type="Gene3D" id="3.30.1490.190">
    <property type="match status" value="1"/>
</dbReference>
<evidence type="ECO:0000313" key="9">
    <source>
        <dbReference type="Proteomes" id="UP000460221"/>
    </source>
</evidence>
<dbReference type="Gene3D" id="1.10.10.10">
    <property type="entry name" value="Winged helix-like DNA-binding domain superfamily/Winged helix DNA-binding domain"/>
    <property type="match status" value="1"/>
</dbReference>
<dbReference type="EMBL" id="WLYK01000001">
    <property type="protein sequence ID" value="MTD13020.1"/>
    <property type="molecule type" value="Genomic_DNA"/>
</dbReference>
<organism evidence="8 9">
    <name type="scientific">Nakamurella alba</name>
    <dbReference type="NCBI Taxonomy" id="2665158"/>
    <lineage>
        <taxon>Bacteria</taxon>
        <taxon>Bacillati</taxon>
        <taxon>Actinomycetota</taxon>
        <taxon>Actinomycetes</taxon>
        <taxon>Nakamurellales</taxon>
        <taxon>Nakamurellaceae</taxon>
        <taxon>Nakamurella</taxon>
    </lineage>
</organism>
<evidence type="ECO:0000256" key="1">
    <source>
        <dbReference type="ARBA" id="ARBA00007957"/>
    </source>
</evidence>
<dbReference type="GO" id="GO:0008270">
    <property type="term" value="F:zinc ion binding"/>
    <property type="evidence" value="ECO:0007669"/>
    <property type="project" value="TreeGrafter"/>
</dbReference>
<comment type="similarity">
    <text evidence="1">Belongs to the Fur family.</text>
</comment>
<protein>
    <submittedName>
        <fullName evidence="8">Transcriptional repressor</fullName>
    </submittedName>
</protein>
<feature type="binding site" evidence="7">
    <location>
        <position position="134"/>
    </location>
    <ligand>
        <name>Zn(2+)</name>
        <dbReference type="ChEBI" id="CHEBI:29105"/>
    </ligand>
</feature>
<dbReference type="InterPro" id="IPR036388">
    <property type="entry name" value="WH-like_DNA-bd_sf"/>
</dbReference>
<dbReference type="SUPFAM" id="SSF46785">
    <property type="entry name" value="Winged helix' DNA-binding domain"/>
    <property type="match status" value="1"/>
</dbReference>
<keyword evidence="6" id="KW-0804">Transcription</keyword>
<dbReference type="CDD" id="cd07153">
    <property type="entry name" value="Fur_like"/>
    <property type="match status" value="1"/>
</dbReference>
<dbReference type="GO" id="GO:0000976">
    <property type="term" value="F:transcription cis-regulatory region binding"/>
    <property type="evidence" value="ECO:0007669"/>
    <property type="project" value="TreeGrafter"/>
</dbReference>
<comment type="caution">
    <text evidence="8">The sequence shown here is derived from an EMBL/GenBank/DDBJ whole genome shotgun (WGS) entry which is preliminary data.</text>
</comment>
<keyword evidence="3 7" id="KW-0862">Zinc</keyword>
<evidence type="ECO:0000256" key="4">
    <source>
        <dbReference type="ARBA" id="ARBA00023015"/>
    </source>
</evidence>
<dbReference type="GO" id="GO:0045892">
    <property type="term" value="P:negative regulation of DNA-templated transcription"/>
    <property type="evidence" value="ECO:0007669"/>
    <property type="project" value="TreeGrafter"/>
</dbReference>
<keyword evidence="7" id="KW-0479">Metal-binding</keyword>
<dbReference type="Pfam" id="PF01475">
    <property type="entry name" value="FUR"/>
    <property type="match status" value="1"/>
</dbReference>
<dbReference type="AlphaFoldDB" id="A0A7K1FG29"/>
<evidence type="ECO:0000256" key="5">
    <source>
        <dbReference type="ARBA" id="ARBA00023125"/>
    </source>
</evidence>
<dbReference type="PANTHER" id="PTHR33202">
    <property type="entry name" value="ZINC UPTAKE REGULATION PROTEIN"/>
    <property type="match status" value="1"/>
</dbReference>
<dbReference type="InterPro" id="IPR043135">
    <property type="entry name" value="Fur_C"/>
</dbReference>